<proteinExistence type="inferred from homology"/>
<dbReference type="Proteomes" id="UP000095282">
    <property type="component" value="Unplaced"/>
</dbReference>
<dbReference type="GO" id="GO:0016020">
    <property type="term" value="C:membrane"/>
    <property type="evidence" value="ECO:0007669"/>
    <property type="project" value="UniProtKB-SubCell"/>
</dbReference>
<organism evidence="7 8">
    <name type="scientific">Caenorhabditis tropicalis</name>
    <dbReference type="NCBI Taxonomy" id="1561998"/>
    <lineage>
        <taxon>Eukaryota</taxon>
        <taxon>Metazoa</taxon>
        <taxon>Ecdysozoa</taxon>
        <taxon>Nematoda</taxon>
        <taxon>Chromadorea</taxon>
        <taxon>Rhabditida</taxon>
        <taxon>Rhabditina</taxon>
        <taxon>Rhabditomorpha</taxon>
        <taxon>Rhabditoidea</taxon>
        <taxon>Rhabditidae</taxon>
        <taxon>Peloderinae</taxon>
        <taxon>Caenorhabditis</taxon>
    </lineage>
</organism>
<dbReference type="PANTHER" id="PTHR23128">
    <property type="entry name" value="SERPENTINE RECEPTOR, CLASS E (EPSILON)-RELATED"/>
    <property type="match status" value="1"/>
</dbReference>
<feature type="transmembrane region" description="Helical" evidence="6">
    <location>
        <begin position="93"/>
        <end position="111"/>
    </location>
</feature>
<evidence type="ECO:0000256" key="6">
    <source>
        <dbReference type="SAM" id="Phobius"/>
    </source>
</evidence>
<name>A0A1I7U3S7_9PELO</name>
<dbReference type="GO" id="GO:0007606">
    <property type="term" value="P:sensory perception of chemical stimulus"/>
    <property type="evidence" value="ECO:0007669"/>
    <property type="project" value="InterPro"/>
</dbReference>
<dbReference type="WBParaSite" id="Csp11.Scaffold629.g14559.t1">
    <property type="protein sequence ID" value="Csp11.Scaffold629.g14559.t1"/>
    <property type="gene ID" value="Csp11.Scaffold629.g14559"/>
</dbReference>
<comment type="subcellular location">
    <subcellularLocation>
        <location evidence="1">Membrane</location>
        <topology evidence="1">Multi-pass membrane protein</topology>
    </subcellularLocation>
</comment>
<dbReference type="Pfam" id="PF03125">
    <property type="entry name" value="Sre"/>
    <property type="match status" value="1"/>
</dbReference>
<accession>A0A1I7U3S7</accession>
<keyword evidence="5 6" id="KW-0472">Membrane</keyword>
<protein>
    <submittedName>
        <fullName evidence="8">Serpentine receptor class gamma</fullName>
    </submittedName>
</protein>
<feature type="transmembrane region" description="Helical" evidence="6">
    <location>
        <begin position="149"/>
        <end position="169"/>
    </location>
</feature>
<evidence type="ECO:0000256" key="2">
    <source>
        <dbReference type="ARBA" id="ARBA00006803"/>
    </source>
</evidence>
<evidence type="ECO:0000256" key="3">
    <source>
        <dbReference type="ARBA" id="ARBA00022692"/>
    </source>
</evidence>
<evidence type="ECO:0000313" key="7">
    <source>
        <dbReference type="Proteomes" id="UP000095282"/>
    </source>
</evidence>
<dbReference type="InterPro" id="IPR004151">
    <property type="entry name" value="7TM_GPCR_serpentine_rcpt_Sre"/>
</dbReference>
<keyword evidence="4 6" id="KW-1133">Transmembrane helix</keyword>
<feature type="transmembrane region" description="Helical" evidence="6">
    <location>
        <begin position="63"/>
        <end position="81"/>
    </location>
</feature>
<dbReference type="PANTHER" id="PTHR23128:SF64">
    <property type="entry name" value="SERPENTINE RECEPTOR, CLASS E (EPSILON)"/>
    <property type="match status" value="1"/>
</dbReference>
<keyword evidence="3 6" id="KW-0812">Transmembrane</keyword>
<reference evidence="8" key="1">
    <citation type="submission" date="2016-11" db="UniProtKB">
        <authorList>
            <consortium name="WormBaseParasite"/>
        </authorList>
    </citation>
    <scope>IDENTIFICATION</scope>
</reference>
<comment type="similarity">
    <text evidence="2">Belongs to the nematode receptor-like protein sre family.</text>
</comment>
<sequence length="246" mass="29022">MKEMTLFRFLVFIRVWAIRRTSRSVTHRSPIFDPFEAARPLLWTKLRSACVAQDYENVSRRHIPVILIIVVQVLTIPYVYFVIHNKIPFSVVYGHWAVCIIVVLLGYLIVLRINILFRNKMDEVGEYSLAKKFQIEENIRSLRMARKSVYVATLYLSITLLVFTCLMFMDYKTVFVHFLENLIVLPALVMSITLLFSSSAWKQEFIRKLPIIGKYRGSRVESRFRQKHSIASESEVYFKQLNNSWK</sequence>
<keyword evidence="7" id="KW-1185">Reference proteome</keyword>
<evidence type="ECO:0000256" key="4">
    <source>
        <dbReference type="ARBA" id="ARBA00022989"/>
    </source>
</evidence>
<evidence type="ECO:0000313" key="8">
    <source>
        <dbReference type="WBParaSite" id="Csp11.Scaffold629.g14559.t1"/>
    </source>
</evidence>
<feature type="transmembrane region" description="Helical" evidence="6">
    <location>
        <begin position="181"/>
        <end position="201"/>
    </location>
</feature>
<evidence type="ECO:0000256" key="5">
    <source>
        <dbReference type="ARBA" id="ARBA00023136"/>
    </source>
</evidence>
<evidence type="ECO:0000256" key="1">
    <source>
        <dbReference type="ARBA" id="ARBA00004141"/>
    </source>
</evidence>
<dbReference type="AlphaFoldDB" id="A0A1I7U3S7"/>